<accession>A0A1L3KIA6</accession>
<protein>
    <submittedName>
        <fullName evidence="1">Uncharacterized protein</fullName>
    </submittedName>
</protein>
<name>A0A1L3KIA6_9VIRU</name>
<evidence type="ECO:0000313" key="1">
    <source>
        <dbReference type="EMBL" id="APG77141.1"/>
    </source>
</evidence>
<sequence>MSTTVKVTPGIMAAQDVAKATTVAVQETVNENWIEAPGASVDKVVYQLKDSKLGFNPSLTFTSKTGAAMYNSTLGKQIESGYRLPSPRSTNIEISLDDIITFAVENDGVISSSMDALKLAPYKASLNVIVPDSAEITQDIIENIMQLFMGVLTQNSTWDGIFQLLNKYPNYLSSKEGEA</sequence>
<reference evidence="1" key="1">
    <citation type="journal article" date="2016" name="Nature">
        <title>Redefining the invertebrate RNA virosphere.</title>
        <authorList>
            <person name="Shi M."/>
            <person name="Lin X.D."/>
            <person name="Tian J.H."/>
            <person name="Chen L.J."/>
            <person name="Chen X."/>
            <person name="Li C.X."/>
            <person name="Qin X.C."/>
            <person name="Li J."/>
            <person name="Cao J.P."/>
            <person name="Eden J.S."/>
            <person name="Buchmann J."/>
            <person name="Wang W."/>
            <person name="Xu J."/>
            <person name="Holmes E.C."/>
            <person name="Zhang Y.Z."/>
        </authorList>
    </citation>
    <scope>NUCLEOTIDE SEQUENCE</scope>
    <source>
        <strain evidence="1">HWRTX21601</strain>
    </source>
</reference>
<proteinExistence type="predicted"/>
<organism evidence="1">
    <name type="scientific">Beihai levi-like virus 12</name>
    <dbReference type="NCBI Taxonomy" id="1922397"/>
    <lineage>
        <taxon>Viruses</taxon>
        <taxon>Riboviria</taxon>
    </lineage>
</organism>
<dbReference type="EMBL" id="KX883535">
    <property type="protein sequence ID" value="APG77141.1"/>
    <property type="molecule type" value="Genomic_RNA"/>
</dbReference>